<reference evidence="2 3" key="1">
    <citation type="submission" date="2020-08" db="EMBL/GenBank/DDBJ databases">
        <title>Genomic Encyclopedia of Type Strains, Phase IV (KMG-IV): sequencing the most valuable type-strain genomes for metagenomic binning, comparative biology and taxonomic classification.</title>
        <authorList>
            <person name="Goeker M."/>
        </authorList>
    </citation>
    <scope>NUCLEOTIDE SEQUENCE [LARGE SCALE GENOMIC DNA]</scope>
    <source>
        <strain evidence="2 3">DSM 105481</strain>
    </source>
</reference>
<proteinExistence type="predicted"/>
<gene>
    <name evidence="2" type="ORF">HNP81_003686</name>
</gene>
<dbReference type="SUPFAM" id="SSF55729">
    <property type="entry name" value="Acyl-CoA N-acyltransferases (Nat)"/>
    <property type="match status" value="1"/>
</dbReference>
<dbReference type="Pfam" id="PF13302">
    <property type="entry name" value="Acetyltransf_3"/>
    <property type="match status" value="1"/>
</dbReference>
<sequence>MGFKGGPNAEGMIDIGYSVVQNYQGYGYAIEKGKALVKWGLYQRKVKEVVATCNPDNILLYVY</sequence>
<evidence type="ECO:0000313" key="3">
    <source>
        <dbReference type="Proteomes" id="UP000626697"/>
    </source>
</evidence>
<comment type="caution">
    <text evidence="2">The sequence shown here is derived from an EMBL/GenBank/DDBJ whole genome shotgun (WGS) entry which is preliminary data.</text>
</comment>
<evidence type="ECO:0000259" key="1">
    <source>
        <dbReference type="Pfam" id="PF13302"/>
    </source>
</evidence>
<dbReference type="EMBL" id="JACJHX010000013">
    <property type="protein sequence ID" value="MBA9028366.1"/>
    <property type="molecule type" value="Genomic_DNA"/>
</dbReference>
<evidence type="ECO:0000313" key="2">
    <source>
        <dbReference type="EMBL" id="MBA9028366.1"/>
    </source>
</evidence>
<name>A0ABR6CTK8_9BACI</name>
<dbReference type="Proteomes" id="UP000626697">
    <property type="component" value="Unassembled WGS sequence"/>
</dbReference>
<dbReference type="InterPro" id="IPR016181">
    <property type="entry name" value="Acyl_CoA_acyltransferase"/>
</dbReference>
<feature type="domain" description="N-acetyltransferase" evidence="1">
    <location>
        <begin position="8"/>
        <end position="57"/>
    </location>
</feature>
<protein>
    <submittedName>
        <fullName evidence="2">RimJ/RimL family protein N-acetyltransferase</fullName>
    </submittedName>
</protein>
<keyword evidence="3" id="KW-1185">Reference proteome</keyword>
<dbReference type="Gene3D" id="3.40.630.30">
    <property type="match status" value="1"/>
</dbReference>
<organism evidence="2 3">
    <name type="scientific">Peribacillus huizhouensis</name>
    <dbReference type="NCBI Taxonomy" id="1501239"/>
    <lineage>
        <taxon>Bacteria</taxon>
        <taxon>Bacillati</taxon>
        <taxon>Bacillota</taxon>
        <taxon>Bacilli</taxon>
        <taxon>Bacillales</taxon>
        <taxon>Bacillaceae</taxon>
        <taxon>Peribacillus</taxon>
    </lineage>
</organism>
<accession>A0ABR6CTK8</accession>
<dbReference type="InterPro" id="IPR000182">
    <property type="entry name" value="GNAT_dom"/>
</dbReference>